<dbReference type="Pfam" id="PF00383">
    <property type="entry name" value="dCMP_cyt_deam_1"/>
    <property type="match status" value="1"/>
</dbReference>
<keyword evidence="15" id="KW-1185">Reference proteome</keyword>
<keyword evidence="10 12" id="KW-0560">Oxidoreductase</keyword>
<dbReference type="InterPro" id="IPR016192">
    <property type="entry name" value="APOBEC/CMP_deaminase_Zn-bd"/>
</dbReference>
<dbReference type="PANTHER" id="PTHR38011">
    <property type="entry name" value="DIHYDROFOLATE REDUCTASE FAMILY PROTEIN (AFU_ORTHOLOGUE AFUA_8G06820)"/>
    <property type="match status" value="1"/>
</dbReference>
<dbReference type="CDD" id="cd01284">
    <property type="entry name" value="Riboflavin_deaminase-reductase"/>
    <property type="match status" value="1"/>
</dbReference>
<comment type="cofactor">
    <cofactor evidence="12">
        <name>Zn(2+)</name>
        <dbReference type="ChEBI" id="CHEBI:29105"/>
    </cofactor>
    <text evidence="12">Binds 1 zinc ion.</text>
</comment>
<dbReference type="PROSITE" id="PS51747">
    <property type="entry name" value="CYT_DCMP_DEAMINASES_2"/>
    <property type="match status" value="1"/>
</dbReference>
<dbReference type="GO" id="GO:0008703">
    <property type="term" value="F:5-amino-6-(5-phosphoribosylamino)uracil reductase activity"/>
    <property type="evidence" value="ECO:0007669"/>
    <property type="project" value="UniProtKB-EC"/>
</dbReference>
<dbReference type="Gene3D" id="3.40.140.10">
    <property type="entry name" value="Cytidine Deaminase, domain 2"/>
    <property type="match status" value="1"/>
</dbReference>
<dbReference type="PIRSF" id="PIRSF006769">
    <property type="entry name" value="RibD"/>
    <property type="match status" value="1"/>
</dbReference>
<comment type="catalytic activity">
    <reaction evidence="12">
        <text>5-amino-6-(5-phospho-D-ribitylamino)uracil + NADP(+) = 5-amino-6-(5-phospho-D-ribosylamino)uracil + NADPH + H(+)</text>
        <dbReference type="Rhea" id="RHEA:17845"/>
        <dbReference type="ChEBI" id="CHEBI:15378"/>
        <dbReference type="ChEBI" id="CHEBI:57783"/>
        <dbReference type="ChEBI" id="CHEBI:58349"/>
        <dbReference type="ChEBI" id="CHEBI:58421"/>
        <dbReference type="ChEBI" id="CHEBI:58453"/>
        <dbReference type="EC" id="1.1.1.193"/>
    </reaction>
</comment>
<dbReference type="InterPro" id="IPR002125">
    <property type="entry name" value="CMP_dCMP_dom"/>
</dbReference>
<dbReference type="Gene3D" id="3.40.430.10">
    <property type="entry name" value="Dihydrofolate Reductase, subunit A"/>
    <property type="match status" value="1"/>
</dbReference>
<evidence type="ECO:0000256" key="2">
    <source>
        <dbReference type="ARBA" id="ARBA00004882"/>
    </source>
</evidence>
<dbReference type="EC" id="3.5.4.26" evidence="12"/>
<protein>
    <recommendedName>
        <fullName evidence="12">Riboflavin biosynthesis protein RibD</fullName>
    </recommendedName>
    <domain>
        <recommendedName>
            <fullName evidence="12">Diaminohydroxyphosphoribosylaminopyrimidine deaminase</fullName>
            <shortName evidence="12">DRAP deaminase</shortName>
            <ecNumber evidence="12">3.5.4.26</ecNumber>
        </recommendedName>
        <alternativeName>
            <fullName evidence="12">Riboflavin-specific deaminase</fullName>
        </alternativeName>
    </domain>
    <domain>
        <recommendedName>
            <fullName evidence="12">5-amino-6-(5-phosphoribosylamino)uracil reductase</fullName>
            <ecNumber evidence="12">1.1.1.193</ecNumber>
        </recommendedName>
        <alternativeName>
            <fullName evidence="12">HTP reductase</fullName>
        </alternativeName>
    </domain>
</protein>
<comment type="similarity">
    <text evidence="5 12">In the C-terminal section; belongs to the HTP reductase family.</text>
</comment>
<keyword evidence="8 12" id="KW-0862">Zinc</keyword>
<proteinExistence type="inferred from homology"/>
<evidence type="ECO:0000256" key="1">
    <source>
        <dbReference type="ARBA" id="ARBA00002151"/>
    </source>
</evidence>
<evidence type="ECO:0000313" key="14">
    <source>
        <dbReference type="EMBL" id="MBZ9778088.1"/>
    </source>
</evidence>
<dbReference type="InterPro" id="IPR016193">
    <property type="entry name" value="Cytidine_deaminase-like"/>
</dbReference>
<dbReference type="Proteomes" id="UP001199314">
    <property type="component" value="Unassembled WGS sequence"/>
</dbReference>
<evidence type="ECO:0000313" key="15">
    <source>
        <dbReference type="Proteomes" id="UP001199314"/>
    </source>
</evidence>
<keyword evidence="12 14" id="KW-0378">Hydrolase</keyword>
<evidence type="ECO:0000256" key="5">
    <source>
        <dbReference type="ARBA" id="ARBA00007417"/>
    </source>
</evidence>
<dbReference type="Pfam" id="PF01872">
    <property type="entry name" value="RibD_C"/>
    <property type="match status" value="1"/>
</dbReference>
<dbReference type="GO" id="GO:0008835">
    <property type="term" value="F:diaminohydroxyphosphoribosylaminopyrimidine deaminase activity"/>
    <property type="evidence" value="ECO:0007669"/>
    <property type="project" value="UniProtKB-EC"/>
</dbReference>
<gene>
    <name evidence="14" type="primary">ribD</name>
    <name evidence="14" type="ORF">LB452_04045</name>
</gene>
<accession>A0ABS7XGN1</accession>
<feature type="domain" description="CMP/dCMP-type deaminase" evidence="13">
    <location>
        <begin position="2"/>
        <end position="126"/>
    </location>
</feature>
<dbReference type="EMBL" id="JAIQZE010000003">
    <property type="protein sequence ID" value="MBZ9778088.1"/>
    <property type="molecule type" value="Genomic_DNA"/>
</dbReference>
<evidence type="ECO:0000256" key="12">
    <source>
        <dbReference type="PIRNR" id="PIRNR006769"/>
    </source>
</evidence>
<dbReference type="InterPro" id="IPR002734">
    <property type="entry name" value="RibDG_C"/>
</dbReference>
<keyword evidence="7 12" id="KW-0479">Metal-binding</keyword>
<keyword evidence="9 12" id="KW-0521">NADP</keyword>
<evidence type="ECO:0000256" key="10">
    <source>
        <dbReference type="ARBA" id="ARBA00023002"/>
    </source>
</evidence>
<dbReference type="PANTHER" id="PTHR38011:SF7">
    <property type="entry name" value="2,5-DIAMINO-6-RIBOSYLAMINO-4(3H)-PYRIMIDINONE 5'-PHOSPHATE REDUCTASE"/>
    <property type="match status" value="1"/>
</dbReference>
<evidence type="ECO:0000256" key="4">
    <source>
        <dbReference type="ARBA" id="ARBA00005259"/>
    </source>
</evidence>
<comment type="caution">
    <text evidence="14">The sequence shown here is derived from an EMBL/GenBank/DDBJ whole genome shotgun (WGS) entry which is preliminary data.</text>
</comment>
<dbReference type="RefSeq" id="WP_224460446.1">
    <property type="nucleotide sequence ID" value="NZ_JAIQZE010000003.1"/>
</dbReference>
<evidence type="ECO:0000256" key="6">
    <source>
        <dbReference type="ARBA" id="ARBA00022619"/>
    </source>
</evidence>
<comment type="pathway">
    <text evidence="3 12">Cofactor biosynthesis; riboflavin biosynthesis; 5-amino-6-(D-ribitylamino)uracil from GTP: step 3/4.</text>
</comment>
<reference evidence="15" key="1">
    <citation type="submission" date="2023-07" db="EMBL/GenBank/DDBJ databases">
        <title>Novel species isolated from saline lakes on Tibetan Plateau.</title>
        <authorList>
            <person name="Lu H."/>
        </authorList>
    </citation>
    <scope>NUCLEOTIDE SEQUENCE [LARGE SCALE GENOMIC DNA]</scope>
    <source>
        <strain evidence="15">CAK8W</strain>
    </source>
</reference>
<evidence type="ECO:0000259" key="13">
    <source>
        <dbReference type="PROSITE" id="PS51747"/>
    </source>
</evidence>
<dbReference type="InterPro" id="IPR024072">
    <property type="entry name" value="DHFR-like_dom_sf"/>
</dbReference>
<evidence type="ECO:0000256" key="9">
    <source>
        <dbReference type="ARBA" id="ARBA00022857"/>
    </source>
</evidence>
<dbReference type="InterPro" id="IPR004794">
    <property type="entry name" value="Eubact_RibD"/>
</dbReference>
<comment type="catalytic activity">
    <reaction evidence="12">
        <text>2,5-diamino-6-hydroxy-4-(5-phosphoribosylamino)-pyrimidine + H2O + H(+) = 5-amino-6-(5-phospho-D-ribosylamino)uracil + NH4(+)</text>
        <dbReference type="Rhea" id="RHEA:21868"/>
        <dbReference type="ChEBI" id="CHEBI:15377"/>
        <dbReference type="ChEBI" id="CHEBI:15378"/>
        <dbReference type="ChEBI" id="CHEBI:28938"/>
        <dbReference type="ChEBI" id="CHEBI:58453"/>
        <dbReference type="ChEBI" id="CHEBI:58614"/>
        <dbReference type="EC" id="3.5.4.26"/>
    </reaction>
</comment>
<dbReference type="InterPro" id="IPR050765">
    <property type="entry name" value="Riboflavin_Biosynth_HTPR"/>
</dbReference>
<comment type="function">
    <text evidence="1 12">Converts 2,5-diamino-6-(ribosylamino)-4(3h)-pyrimidinone 5'-phosphate into 5-amino-6-(ribosylamino)-2,4(1h,3h)-pyrimidinedione 5'-phosphate.</text>
</comment>
<dbReference type="PROSITE" id="PS00903">
    <property type="entry name" value="CYT_DCMP_DEAMINASES_1"/>
    <property type="match status" value="1"/>
</dbReference>
<dbReference type="SUPFAM" id="SSF53927">
    <property type="entry name" value="Cytidine deaminase-like"/>
    <property type="match status" value="1"/>
</dbReference>
<evidence type="ECO:0000256" key="11">
    <source>
        <dbReference type="ARBA" id="ARBA00023268"/>
    </source>
</evidence>
<dbReference type="SUPFAM" id="SSF53597">
    <property type="entry name" value="Dihydrofolate reductase-like"/>
    <property type="match status" value="1"/>
</dbReference>
<comment type="pathway">
    <text evidence="2 12">Cofactor biosynthesis; riboflavin biosynthesis; 5-amino-6-(D-ribitylamino)uracil from GTP: step 2/4.</text>
</comment>
<keyword evidence="11" id="KW-0511">Multifunctional enzyme</keyword>
<name>A0ABS7XGN1_9FLAO</name>
<dbReference type="EC" id="1.1.1.193" evidence="12"/>
<comment type="similarity">
    <text evidence="4 12">In the N-terminal section; belongs to the cytidine and deoxycytidylate deaminase family.</text>
</comment>
<evidence type="ECO:0000256" key="7">
    <source>
        <dbReference type="ARBA" id="ARBA00022723"/>
    </source>
</evidence>
<keyword evidence="6 12" id="KW-0686">Riboflavin biosynthesis</keyword>
<organism evidence="14 15">
    <name type="scientific">Psychroflexus longus</name>
    <dbReference type="NCBI Taxonomy" id="2873596"/>
    <lineage>
        <taxon>Bacteria</taxon>
        <taxon>Pseudomonadati</taxon>
        <taxon>Bacteroidota</taxon>
        <taxon>Flavobacteriia</taxon>
        <taxon>Flavobacteriales</taxon>
        <taxon>Flavobacteriaceae</taxon>
        <taxon>Psychroflexus</taxon>
    </lineage>
</organism>
<sequence length="347" mass="39437">MNTKEFYIKRCLELARNGLSTTYPNPLVGCVIVHEDKIIGEGWHIQAGEAHAEVRAINAVKDPSLLSKSTLYVTLEPCSHFGKTPPCSDLIIDKKIPNIVIGTIDPFAKVAGMGVKKLLAAGRIVNVGVCEDECEKLNKRFFTFHRKKRPYIILKWAKTKLDFIAPVDQQKNEIFWITNSYSQQLVHKWRSEEQSILVGTQTTLMDNPRLNVRHWDGKNPVRLVIDKTLKLKENLAVMDSSQPTIVFHQDGLSPKHSEHLRFEKLDFDNDILPQLLKKLYDLELQSLIIEGGSKTLQSFIDAGLWDEARVFTGQNAIETGVKGPVFKKQASETFDIEGDQLNYYYND</sequence>
<evidence type="ECO:0000256" key="3">
    <source>
        <dbReference type="ARBA" id="ARBA00004910"/>
    </source>
</evidence>
<evidence type="ECO:0000256" key="8">
    <source>
        <dbReference type="ARBA" id="ARBA00022833"/>
    </source>
</evidence>
<dbReference type="NCBIfam" id="TIGR00326">
    <property type="entry name" value="eubact_ribD"/>
    <property type="match status" value="1"/>
</dbReference>